<evidence type="ECO:0000313" key="2">
    <source>
        <dbReference type="Proteomes" id="UP000661607"/>
    </source>
</evidence>
<evidence type="ECO:0000313" key="1">
    <source>
        <dbReference type="EMBL" id="MBE1559773.1"/>
    </source>
</evidence>
<proteinExistence type="predicted"/>
<keyword evidence="2" id="KW-1185">Reference proteome</keyword>
<accession>A0ABR9KCP6</accession>
<evidence type="ECO:0008006" key="3">
    <source>
        <dbReference type="Google" id="ProtNLM"/>
    </source>
</evidence>
<organism evidence="1 2">
    <name type="scientific">Nonomuraea africana</name>
    <dbReference type="NCBI Taxonomy" id="46171"/>
    <lineage>
        <taxon>Bacteria</taxon>
        <taxon>Bacillati</taxon>
        <taxon>Actinomycetota</taxon>
        <taxon>Actinomycetes</taxon>
        <taxon>Streptosporangiales</taxon>
        <taxon>Streptosporangiaceae</taxon>
        <taxon>Nonomuraea</taxon>
    </lineage>
</organism>
<dbReference type="EMBL" id="JADBEF010000001">
    <property type="protein sequence ID" value="MBE1559773.1"/>
    <property type="molecule type" value="Genomic_DNA"/>
</dbReference>
<protein>
    <recommendedName>
        <fullName evidence="3">DUF3072 domain-containing protein</fullName>
    </recommendedName>
</protein>
<sequence>MDEQQEIGEQERVPYPEDKRQANLDKLREVMGGEPPADMLELAHRREAEIAARRSHAA</sequence>
<name>A0ABR9KCP6_9ACTN</name>
<comment type="caution">
    <text evidence="1">The sequence shown here is derived from an EMBL/GenBank/DDBJ whole genome shotgun (WGS) entry which is preliminary data.</text>
</comment>
<reference evidence="1 2" key="1">
    <citation type="submission" date="2020-10" db="EMBL/GenBank/DDBJ databases">
        <title>Sequencing the genomes of 1000 actinobacteria strains.</title>
        <authorList>
            <person name="Klenk H.-P."/>
        </authorList>
    </citation>
    <scope>NUCLEOTIDE SEQUENCE [LARGE SCALE GENOMIC DNA]</scope>
    <source>
        <strain evidence="1 2">DSM 43748</strain>
    </source>
</reference>
<gene>
    <name evidence="1" type="ORF">H4W81_002552</name>
</gene>
<dbReference type="RefSeq" id="WP_192774994.1">
    <property type="nucleotide sequence ID" value="NZ_BAAASY010000049.1"/>
</dbReference>
<dbReference type="Proteomes" id="UP000661607">
    <property type="component" value="Unassembled WGS sequence"/>
</dbReference>